<accession>R7UM43</accession>
<reference evidence="3" key="3">
    <citation type="submission" date="2015-06" db="UniProtKB">
        <authorList>
            <consortium name="EnsemblMetazoa"/>
        </authorList>
    </citation>
    <scope>IDENTIFICATION</scope>
</reference>
<keyword evidence="4" id="KW-1185">Reference proteome</keyword>
<sequence>MAHKCLVLLVVALSTSRALAGPLSDSTAASEQCSELCPGIAMVGAMCPDQIGLELDQACMGDLQVFNLQVVSGNLSSASRDQLCRSYSKSVSCINKRVRGCLNKPDFKNKFDRYKSTHKDGAIGQICINETLSSIYYRYADCYSQRYTAYSECTTDAIDWNKGLDTDPCEMLTAMRNCSNHVMSGPCGPEAVSIFSSTILKAEIPNTILMQKCTVVHSNGSHVVPMWLTVALFIVLNIMR</sequence>
<protein>
    <recommendedName>
        <fullName evidence="5">DUF19 domain-containing protein</fullName>
    </recommendedName>
</protein>
<evidence type="ECO:0000256" key="1">
    <source>
        <dbReference type="SAM" id="SignalP"/>
    </source>
</evidence>
<reference evidence="4" key="1">
    <citation type="submission" date="2012-12" db="EMBL/GenBank/DDBJ databases">
        <authorList>
            <person name="Hellsten U."/>
            <person name="Grimwood J."/>
            <person name="Chapman J.A."/>
            <person name="Shapiro H."/>
            <person name="Aerts A."/>
            <person name="Otillar R.P."/>
            <person name="Terry A.Y."/>
            <person name="Boore J.L."/>
            <person name="Simakov O."/>
            <person name="Marletaz F."/>
            <person name="Cho S.-J."/>
            <person name="Edsinger-Gonzales E."/>
            <person name="Havlak P."/>
            <person name="Kuo D.-H."/>
            <person name="Larsson T."/>
            <person name="Lv J."/>
            <person name="Arendt D."/>
            <person name="Savage R."/>
            <person name="Osoegawa K."/>
            <person name="de Jong P."/>
            <person name="Lindberg D.R."/>
            <person name="Seaver E.C."/>
            <person name="Weisblat D.A."/>
            <person name="Putnam N.H."/>
            <person name="Grigoriev I.V."/>
            <person name="Rokhsar D.S."/>
        </authorList>
    </citation>
    <scope>NUCLEOTIDE SEQUENCE</scope>
    <source>
        <strain evidence="4">I ESC-2004</strain>
    </source>
</reference>
<evidence type="ECO:0008006" key="5">
    <source>
        <dbReference type="Google" id="ProtNLM"/>
    </source>
</evidence>
<feature type="signal peptide" evidence="1">
    <location>
        <begin position="1"/>
        <end position="20"/>
    </location>
</feature>
<gene>
    <name evidence="2" type="ORF">CAPTEDRAFT_200440</name>
</gene>
<reference evidence="2 4" key="2">
    <citation type="journal article" date="2013" name="Nature">
        <title>Insights into bilaterian evolution from three spiralian genomes.</title>
        <authorList>
            <person name="Simakov O."/>
            <person name="Marletaz F."/>
            <person name="Cho S.J."/>
            <person name="Edsinger-Gonzales E."/>
            <person name="Havlak P."/>
            <person name="Hellsten U."/>
            <person name="Kuo D.H."/>
            <person name="Larsson T."/>
            <person name="Lv J."/>
            <person name="Arendt D."/>
            <person name="Savage R."/>
            <person name="Osoegawa K."/>
            <person name="de Jong P."/>
            <person name="Grimwood J."/>
            <person name="Chapman J.A."/>
            <person name="Shapiro H."/>
            <person name="Aerts A."/>
            <person name="Otillar R.P."/>
            <person name="Terry A.Y."/>
            <person name="Boore J.L."/>
            <person name="Grigoriev I.V."/>
            <person name="Lindberg D.R."/>
            <person name="Seaver E.C."/>
            <person name="Weisblat D.A."/>
            <person name="Putnam N.H."/>
            <person name="Rokhsar D.S."/>
        </authorList>
    </citation>
    <scope>NUCLEOTIDE SEQUENCE</scope>
    <source>
        <strain evidence="2 4">I ESC-2004</strain>
    </source>
</reference>
<dbReference type="Proteomes" id="UP000014760">
    <property type="component" value="Unassembled WGS sequence"/>
</dbReference>
<dbReference type="HOGENOM" id="CLU_1157365_0_0_1"/>
<organism evidence="2">
    <name type="scientific">Capitella teleta</name>
    <name type="common">Polychaete worm</name>
    <dbReference type="NCBI Taxonomy" id="283909"/>
    <lineage>
        <taxon>Eukaryota</taxon>
        <taxon>Metazoa</taxon>
        <taxon>Spiralia</taxon>
        <taxon>Lophotrochozoa</taxon>
        <taxon>Annelida</taxon>
        <taxon>Polychaeta</taxon>
        <taxon>Sedentaria</taxon>
        <taxon>Scolecida</taxon>
        <taxon>Capitellidae</taxon>
        <taxon>Capitella</taxon>
    </lineage>
</organism>
<evidence type="ECO:0000313" key="3">
    <source>
        <dbReference type="EnsemblMetazoa" id="CapteP200440"/>
    </source>
</evidence>
<dbReference type="EMBL" id="AMQN01007982">
    <property type="status" value="NOT_ANNOTATED_CDS"/>
    <property type="molecule type" value="Genomic_DNA"/>
</dbReference>
<feature type="chain" id="PRO_5008788169" description="DUF19 domain-containing protein" evidence="1">
    <location>
        <begin position="21"/>
        <end position="240"/>
    </location>
</feature>
<keyword evidence="1" id="KW-0732">Signal</keyword>
<evidence type="ECO:0000313" key="2">
    <source>
        <dbReference type="EMBL" id="ELU05007.1"/>
    </source>
</evidence>
<dbReference type="EMBL" id="KB301890">
    <property type="protein sequence ID" value="ELU05007.1"/>
    <property type="molecule type" value="Genomic_DNA"/>
</dbReference>
<dbReference type="EnsemblMetazoa" id="CapteT200440">
    <property type="protein sequence ID" value="CapteP200440"/>
    <property type="gene ID" value="CapteG200440"/>
</dbReference>
<evidence type="ECO:0000313" key="4">
    <source>
        <dbReference type="Proteomes" id="UP000014760"/>
    </source>
</evidence>
<name>R7UM43_CAPTE</name>
<dbReference type="EMBL" id="AMQN01007981">
    <property type="status" value="NOT_ANNOTATED_CDS"/>
    <property type="molecule type" value="Genomic_DNA"/>
</dbReference>
<proteinExistence type="predicted"/>
<dbReference type="AlphaFoldDB" id="R7UM43"/>